<evidence type="ECO:0000256" key="11">
    <source>
        <dbReference type="ARBA" id="ARBA00022840"/>
    </source>
</evidence>
<dbReference type="InterPro" id="IPR014001">
    <property type="entry name" value="Helicase_ATP-bd"/>
</dbReference>
<comment type="similarity">
    <text evidence="2">Belongs to the DEAD box helicase family. DEAH subfamily.</text>
</comment>
<dbReference type="EMBL" id="OV121133">
    <property type="protein sequence ID" value="CAH0550541.1"/>
    <property type="molecule type" value="Genomic_DNA"/>
</dbReference>
<dbReference type="Proteomes" id="UP001154078">
    <property type="component" value="Chromosome 2"/>
</dbReference>
<dbReference type="GO" id="GO:0003724">
    <property type="term" value="F:RNA helicase activity"/>
    <property type="evidence" value="ECO:0007669"/>
    <property type="project" value="UniProtKB-EC"/>
</dbReference>
<keyword evidence="7" id="KW-0547">Nucleotide-binding</keyword>
<keyword evidence="20" id="KW-1185">Reference proteome</keyword>
<keyword evidence="8" id="KW-0221">Differentiation</keyword>
<dbReference type="GO" id="GO:0031047">
    <property type="term" value="P:regulatory ncRNA-mediated gene silencing"/>
    <property type="evidence" value="ECO:0007669"/>
    <property type="project" value="UniProtKB-KW"/>
</dbReference>
<dbReference type="SMART" id="SM00847">
    <property type="entry name" value="HA2"/>
    <property type="match status" value="1"/>
</dbReference>
<keyword evidence="11" id="KW-0067">ATP-binding</keyword>
<evidence type="ECO:0000256" key="10">
    <source>
        <dbReference type="ARBA" id="ARBA00022806"/>
    </source>
</evidence>
<dbReference type="Pfam" id="PF00270">
    <property type="entry name" value="DEAD"/>
    <property type="match status" value="1"/>
</dbReference>
<dbReference type="InterPro" id="IPR035437">
    <property type="entry name" value="SNase_OB-fold_sf"/>
</dbReference>
<dbReference type="InterPro" id="IPR027417">
    <property type="entry name" value="P-loop_NTPase"/>
</dbReference>
<evidence type="ECO:0000256" key="2">
    <source>
        <dbReference type="ARBA" id="ARBA00008792"/>
    </source>
</evidence>
<keyword evidence="14" id="KW-0469">Meiosis</keyword>
<evidence type="ECO:0000259" key="16">
    <source>
        <dbReference type="PROSITE" id="PS50304"/>
    </source>
</evidence>
<dbReference type="InterPro" id="IPR007502">
    <property type="entry name" value="Helicase-assoc_dom"/>
</dbReference>
<dbReference type="Gene3D" id="2.30.30.140">
    <property type="match status" value="1"/>
</dbReference>
<keyword evidence="9" id="KW-0378">Hydrolase</keyword>
<name>A0A9P0AX83_BRAAE</name>
<evidence type="ECO:0000256" key="4">
    <source>
        <dbReference type="ARBA" id="ARBA00013352"/>
    </source>
</evidence>
<dbReference type="OrthoDB" id="66977at2759"/>
<evidence type="ECO:0000256" key="3">
    <source>
        <dbReference type="ARBA" id="ARBA00012552"/>
    </source>
</evidence>
<dbReference type="SUPFAM" id="SSF63748">
    <property type="entry name" value="Tudor/PWWP/MBT"/>
    <property type="match status" value="1"/>
</dbReference>
<protein>
    <recommendedName>
        <fullName evidence="4">Probable ATP-dependent RNA helicase spindle-E</fullName>
        <ecNumber evidence="3">3.6.4.13</ecNumber>
    </recommendedName>
</protein>
<feature type="domain" description="Helicase ATP-binding" evidence="17">
    <location>
        <begin position="115"/>
        <end position="281"/>
    </location>
</feature>
<evidence type="ECO:0000256" key="8">
    <source>
        <dbReference type="ARBA" id="ARBA00022782"/>
    </source>
</evidence>
<dbReference type="Pfam" id="PF00567">
    <property type="entry name" value="TUDOR"/>
    <property type="match status" value="1"/>
</dbReference>
<dbReference type="InterPro" id="IPR011545">
    <property type="entry name" value="DEAD/DEAH_box_helicase_dom"/>
</dbReference>
<comment type="catalytic activity">
    <reaction evidence="15">
        <text>ATP + H2O = ADP + phosphate + H(+)</text>
        <dbReference type="Rhea" id="RHEA:13065"/>
        <dbReference type="ChEBI" id="CHEBI:15377"/>
        <dbReference type="ChEBI" id="CHEBI:15378"/>
        <dbReference type="ChEBI" id="CHEBI:30616"/>
        <dbReference type="ChEBI" id="CHEBI:43474"/>
        <dbReference type="ChEBI" id="CHEBI:456216"/>
        <dbReference type="EC" id="3.6.4.13"/>
    </reaction>
</comment>
<dbReference type="Gene3D" id="3.40.50.300">
    <property type="entry name" value="P-loop containing nucleotide triphosphate hydrolases"/>
    <property type="match status" value="2"/>
</dbReference>
<evidence type="ECO:0000256" key="14">
    <source>
        <dbReference type="ARBA" id="ARBA00023254"/>
    </source>
</evidence>
<dbReference type="Gene3D" id="1.20.120.1080">
    <property type="match status" value="1"/>
</dbReference>
<dbReference type="PANTHER" id="PTHR18934:SF113">
    <property type="entry name" value="ATP-DEPENDENT RNA HELICASE TDRD9"/>
    <property type="match status" value="1"/>
</dbReference>
<keyword evidence="6" id="KW-0963">Cytoplasm</keyword>
<dbReference type="EC" id="3.6.4.13" evidence="3"/>
<evidence type="ECO:0000256" key="9">
    <source>
        <dbReference type="ARBA" id="ARBA00022801"/>
    </source>
</evidence>
<evidence type="ECO:0000256" key="1">
    <source>
        <dbReference type="ARBA" id="ARBA00004496"/>
    </source>
</evidence>
<dbReference type="GO" id="GO:0030154">
    <property type="term" value="P:cell differentiation"/>
    <property type="evidence" value="ECO:0007669"/>
    <property type="project" value="UniProtKB-KW"/>
</dbReference>
<dbReference type="SMART" id="SM00490">
    <property type="entry name" value="HELICc"/>
    <property type="match status" value="1"/>
</dbReference>
<sequence length="1439" mass="163762">MDKLFAEAKLRKIPTGLINGNLGLQFEEDGFSSPDSDAEESTTVYEQDYVSKEMKKYANFTALPLDQDDDDDGLSCVDGVDFPRQSVGEIYKAHNFTSKFTKPELAIDSFKNEILKVLNTYNVLIIQGDTGCGKTTQVPQYILDEYRQKNEYCKIVITQPRKIAAINVARRVCEERGWALGTVCGYQIGLEKKVGHDSLITYMTTGVLLQKLIMQKSLHEYSHIIIDEVHERNQDLDFLLLIIRKFLFTNSPHTKVILMSATIVARDFAYYFRSQNNDGEAMLAPIFTIDKKNVFTKQVFYADQLSLKNIPLVERTRPEINDMMFQIFKYILMAFDKIDVRDPVTKERRVGSVLVFLPGIYEIEEASKMLNQFNRTGPDDIKWDIIPLHSSLPNDEQAKVFKTPRAGYRKIILSTNIAESSITVPDIYFVVDFCLTKVLVVDPLTKYSSLQLEWASHVNCEQRAGRVGRVDNGRVYRMVPAKFYESMDKTSVPEILRAPLESVVLKSKMLNVHDTPKQILALSMNPPNLKNIDWTILNLKEVGGLLQTCRGVRSTSDGDLTFLGTVMASMPLDVRLSKLIVLGYMFSCLEEAIIIAAGCSIQNIFSIPFQQRFLAYKKLLLWSDGSCSDAITLLTLYNVWNSFQRENRFQNMSEAVAWCRKNYVSFKGMKEWTLLISEIKSRLNSFNIVDTGGQRRRNLTETEKPTVLKVIMCGAFYPNYFIRSSECHRENEEKEHVRAVGGRNPLRTVYLTGFDNQQPGALYAKQIKKMFSDGHNEQNINVGFDGSCKVYVEFKQKPIDDFLTVKENGRSAIVTLPGNIPMQMYECIRKRQLKYEFNLKLLSKDEAFKLAEKYGLNQASALPSLIDPNEKNCFTPIDYNPIPTLDVEFISIHITSNIDAGHFWCQHTNEETRNLGMIIERELNRQVLHPAIATCEEFHKLNNANIYAARWSTDNKFYRCKISAASGKYAYVSFIDYGNVEKIPVDQIYDVPKNIPELNTAPLAVECVLKGIKPAAQTNPQGVWSVRANNFFAEIVDNRVLTAKVYSVVDDTVHLIMFYKGRDRRDYCLNEVLIKEGFAVESKESYLSEENHVKRTLIQSTDNPNQAAVLSMGKAERVCDESNNPSFTTLDDQYATVTQLKGPYSPLEMRLYGCVESSCNKRVDIESSSVNAVLLDSQASDSHSIMLVAGSVIQGQTGNNIKLRQTTLMPNIPGLPAVMAMLFCPTMEPKLIDDASRVASLLCGMGCHEVTEKPVHPSHDMTIVLDTILKADEIDEINNLRHLMNNCVKAMNSNYTNNNKIDQDTIFQAQRNIIQALFSIIYRNRTSVNRCDVKFANYWGKSVADAVVLEPEVYKEPEDIWPLLWFVKIHEPVSEQNEMISRNLEEILSMAKSHIPPKQVDCLLCSVTLYDVFEIRKHLISKEHKNNYQAYKESCCFDD</sequence>
<keyword evidence="12" id="KW-0744">Spermatogenesis</keyword>
<dbReference type="Pfam" id="PF00271">
    <property type="entry name" value="Helicase_C"/>
    <property type="match status" value="1"/>
</dbReference>
<dbReference type="CDD" id="cd18791">
    <property type="entry name" value="SF2_C_RHA"/>
    <property type="match status" value="1"/>
</dbReference>
<organism evidence="19 20">
    <name type="scientific">Brassicogethes aeneus</name>
    <name type="common">Rape pollen beetle</name>
    <name type="synonym">Meligethes aeneus</name>
    <dbReference type="NCBI Taxonomy" id="1431903"/>
    <lineage>
        <taxon>Eukaryota</taxon>
        <taxon>Metazoa</taxon>
        <taxon>Ecdysozoa</taxon>
        <taxon>Arthropoda</taxon>
        <taxon>Hexapoda</taxon>
        <taxon>Insecta</taxon>
        <taxon>Pterygota</taxon>
        <taxon>Neoptera</taxon>
        <taxon>Endopterygota</taxon>
        <taxon>Coleoptera</taxon>
        <taxon>Polyphaga</taxon>
        <taxon>Cucujiformia</taxon>
        <taxon>Nitidulidae</taxon>
        <taxon>Meligethinae</taxon>
        <taxon>Brassicogethes</taxon>
    </lineage>
</organism>
<evidence type="ECO:0000256" key="7">
    <source>
        <dbReference type="ARBA" id="ARBA00022741"/>
    </source>
</evidence>
<dbReference type="GO" id="GO:0051321">
    <property type="term" value="P:meiotic cell cycle"/>
    <property type="evidence" value="ECO:0007669"/>
    <property type="project" value="UniProtKB-KW"/>
</dbReference>
<dbReference type="GO" id="GO:0003723">
    <property type="term" value="F:RNA binding"/>
    <property type="evidence" value="ECO:0007669"/>
    <property type="project" value="TreeGrafter"/>
</dbReference>
<evidence type="ECO:0000259" key="18">
    <source>
        <dbReference type="PROSITE" id="PS51194"/>
    </source>
</evidence>
<keyword evidence="5" id="KW-0217">Developmental protein</keyword>
<comment type="subcellular location">
    <subcellularLocation>
        <location evidence="1">Cytoplasm</location>
    </subcellularLocation>
</comment>
<evidence type="ECO:0000313" key="19">
    <source>
        <dbReference type="EMBL" id="CAH0550541.1"/>
    </source>
</evidence>
<dbReference type="GO" id="GO:0007283">
    <property type="term" value="P:spermatogenesis"/>
    <property type="evidence" value="ECO:0007669"/>
    <property type="project" value="UniProtKB-KW"/>
</dbReference>
<dbReference type="GO" id="GO:0016787">
    <property type="term" value="F:hydrolase activity"/>
    <property type="evidence" value="ECO:0007669"/>
    <property type="project" value="UniProtKB-KW"/>
</dbReference>
<evidence type="ECO:0000256" key="5">
    <source>
        <dbReference type="ARBA" id="ARBA00022473"/>
    </source>
</evidence>
<dbReference type="SMART" id="SM00333">
    <property type="entry name" value="TUDOR"/>
    <property type="match status" value="1"/>
</dbReference>
<dbReference type="PROSITE" id="PS50304">
    <property type="entry name" value="TUDOR"/>
    <property type="match status" value="1"/>
</dbReference>
<dbReference type="GO" id="GO:0005524">
    <property type="term" value="F:ATP binding"/>
    <property type="evidence" value="ECO:0007669"/>
    <property type="project" value="UniProtKB-KW"/>
</dbReference>
<keyword evidence="13" id="KW-0943">RNA-mediated gene silencing</keyword>
<dbReference type="PROSITE" id="PS51194">
    <property type="entry name" value="HELICASE_CTER"/>
    <property type="match status" value="1"/>
</dbReference>
<evidence type="ECO:0000313" key="20">
    <source>
        <dbReference type="Proteomes" id="UP001154078"/>
    </source>
</evidence>
<keyword evidence="10" id="KW-0347">Helicase</keyword>
<dbReference type="PROSITE" id="PS51192">
    <property type="entry name" value="HELICASE_ATP_BIND_1"/>
    <property type="match status" value="1"/>
</dbReference>
<dbReference type="InterPro" id="IPR001650">
    <property type="entry name" value="Helicase_C-like"/>
</dbReference>
<evidence type="ECO:0000256" key="13">
    <source>
        <dbReference type="ARBA" id="ARBA00023158"/>
    </source>
</evidence>
<dbReference type="GO" id="GO:0005737">
    <property type="term" value="C:cytoplasm"/>
    <property type="evidence" value="ECO:0007669"/>
    <property type="project" value="UniProtKB-SubCell"/>
</dbReference>
<evidence type="ECO:0000259" key="17">
    <source>
        <dbReference type="PROSITE" id="PS51192"/>
    </source>
</evidence>
<evidence type="ECO:0000256" key="12">
    <source>
        <dbReference type="ARBA" id="ARBA00022871"/>
    </source>
</evidence>
<dbReference type="SUPFAM" id="SSF52540">
    <property type="entry name" value="P-loop containing nucleoside triphosphate hydrolases"/>
    <property type="match status" value="1"/>
</dbReference>
<dbReference type="InterPro" id="IPR002464">
    <property type="entry name" value="DNA/RNA_helicase_DEAH_CS"/>
</dbReference>
<accession>A0A9P0AX83</accession>
<dbReference type="PANTHER" id="PTHR18934">
    <property type="entry name" value="ATP-DEPENDENT RNA HELICASE"/>
    <property type="match status" value="1"/>
</dbReference>
<gene>
    <name evidence="19" type="ORF">MELIAE_LOCUS3334</name>
</gene>
<dbReference type="InterPro" id="IPR002999">
    <property type="entry name" value="Tudor"/>
</dbReference>
<proteinExistence type="inferred from homology"/>
<dbReference type="Pfam" id="PF21010">
    <property type="entry name" value="HA2_C"/>
    <property type="match status" value="1"/>
</dbReference>
<dbReference type="SMART" id="SM00487">
    <property type="entry name" value="DEXDc"/>
    <property type="match status" value="1"/>
</dbReference>
<evidence type="ECO:0000256" key="15">
    <source>
        <dbReference type="ARBA" id="ARBA00047984"/>
    </source>
</evidence>
<dbReference type="Gene3D" id="2.40.50.90">
    <property type="match status" value="1"/>
</dbReference>
<evidence type="ECO:0000256" key="6">
    <source>
        <dbReference type="ARBA" id="ARBA00022490"/>
    </source>
</evidence>
<feature type="domain" description="Helicase C-terminal" evidence="18">
    <location>
        <begin position="339"/>
        <end position="511"/>
    </location>
</feature>
<reference evidence="19" key="1">
    <citation type="submission" date="2021-12" db="EMBL/GenBank/DDBJ databases">
        <authorList>
            <person name="King R."/>
        </authorList>
    </citation>
    <scope>NUCLEOTIDE SEQUENCE</scope>
</reference>
<feature type="domain" description="Tudor" evidence="16">
    <location>
        <begin position="940"/>
        <end position="998"/>
    </location>
</feature>
<dbReference type="PROSITE" id="PS00690">
    <property type="entry name" value="DEAH_ATP_HELICASE"/>
    <property type="match status" value="1"/>
</dbReference>